<evidence type="ECO:0000313" key="7">
    <source>
        <dbReference type="Proteomes" id="UP000233524"/>
    </source>
</evidence>
<evidence type="ECO:0000259" key="5">
    <source>
        <dbReference type="SMART" id="SM00642"/>
    </source>
</evidence>
<feature type="domain" description="Glycosyl hydrolase family 13 catalytic" evidence="5">
    <location>
        <begin position="24"/>
        <end position="439"/>
    </location>
</feature>
<evidence type="ECO:0000256" key="2">
    <source>
        <dbReference type="ARBA" id="ARBA00022801"/>
    </source>
</evidence>
<evidence type="ECO:0000256" key="4">
    <source>
        <dbReference type="ARBA" id="ARBA00026248"/>
    </source>
</evidence>
<accession>A0A2N3MXL7</accession>
<reference evidence="6 7" key="1">
    <citation type="journal article" date="2017" name="G3 (Bethesda)">
        <title>First Draft Genome Sequence of the Pathogenic Fungus Lomentospora prolificans (Formerly Scedosporium prolificans).</title>
        <authorList>
            <person name="Luo R."/>
            <person name="Zimin A."/>
            <person name="Workman R."/>
            <person name="Fan Y."/>
            <person name="Pertea G."/>
            <person name="Grossman N."/>
            <person name="Wear M.P."/>
            <person name="Jia B."/>
            <person name="Miller H."/>
            <person name="Casadevall A."/>
            <person name="Timp W."/>
            <person name="Zhang S.X."/>
            <person name="Salzberg S.L."/>
        </authorList>
    </citation>
    <scope>NUCLEOTIDE SEQUENCE [LARGE SCALE GENOMIC DNA]</scope>
    <source>
        <strain evidence="6 7">JHH-5317</strain>
    </source>
</reference>
<keyword evidence="2" id="KW-0378">Hydrolase</keyword>
<name>A0A2N3MXL7_9PEZI</name>
<dbReference type="VEuPathDB" id="FungiDB:jhhlp_008279"/>
<dbReference type="InterPro" id="IPR013780">
    <property type="entry name" value="Glyco_hydro_b"/>
</dbReference>
<dbReference type="Pfam" id="PF00128">
    <property type="entry name" value="Alpha-amylase"/>
    <property type="match status" value="1"/>
</dbReference>
<dbReference type="GO" id="GO:0033934">
    <property type="term" value="F:glucan 1,4-alpha-maltotriohydrolase activity"/>
    <property type="evidence" value="ECO:0007669"/>
    <property type="project" value="TreeGrafter"/>
</dbReference>
<dbReference type="GO" id="GO:0004575">
    <property type="term" value="F:sucrose alpha-glucosidase activity"/>
    <property type="evidence" value="ECO:0007669"/>
    <property type="project" value="TreeGrafter"/>
</dbReference>
<dbReference type="InterPro" id="IPR006047">
    <property type="entry name" value="GH13_cat_dom"/>
</dbReference>
<keyword evidence="7" id="KW-1185">Reference proteome</keyword>
<dbReference type="PANTHER" id="PTHR10357:SF179">
    <property type="entry name" value="NEUTRAL AND BASIC AMINO ACID TRANSPORT PROTEIN RBAT"/>
    <property type="match status" value="1"/>
</dbReference>
<dbReference type="FunFam" id="3.20.20.80:FF:000087">
    <property type="entry name" value="Oligo-1,6-glucosidase IMA1"/>
    <property type="match status" value="1"/>
</dbReference>
<dbReference type="EMBL" id="NLAX01001623">
    <property type="protein sequence ID" value="PKS04914.1"/>
    <property type="molecule type" value="Genomic_DNA"/>
</dbReference>
<dbReference type="FunFam" id="3.90.400.10:FF:000004">
    <property type="entry name" value="Oligo-1,6-glucosidase"/>
    <property type="match status" value="1"/>
</dbReference>
<evidence type="ECO:0000256" key="3">
    <source>
        <dbReference type="ARBA" id="ARBA00023295"/>
    </source>
</evidence>
<gene>
    <name evidence="6" type="ORF">jhhlp_008279</name>
</gene>
<comment type="caution">
    <text evidence="6">The sequence shown here is derived from an EMBL/GenBank/DDBJ whole genome shotgun (WGS) entry which is preliminary data.</text>
</comment>
<dbReference type="FunCoup" id="A0A2N3MXL7">
    <property type="interactions" value="863"/>
</dbReference>
<dbReference type="InterPro" id="IPR017853">
    <property type="entry name" value="GH"/>
</dbReference>
<dbReference type="STRING" id="41688.A0A2N3MXL7"/>
<dbReference type="OrthoDB" id="1740265at2759"/>
<keyword evidence="3" id="KW-0326">Glycosidase</keyword>
<dbReference type="FunFam" id="3.20.20.80:FF:000064">
    <property type="entry name" value="Oligo-1,6-glucosidase"/>
    <property type="match status" value="1"/>
</dbReference>
<dbReference type="PANTHER" id="PTHR10357">
    <property type="entry name" value="ALPHA-AMYLASE FAMILY MEMBER"/>
    <property type="match status" value="1"/>
</dbReference>
<dbReference type="GO" id="GO:0004574">
    <property type="term" value="F:oligo-1,6-glucosidase activity"/>
    <property type="evidence" value="ECO:0007669"/>
    <property type="project" value="TreeGrafter"/>
</dbReference>
<dbReference type="SUPFAM" id="SSF51445">
    <property type="entry name" value="(Trans)glycosidases"/>
    <property type="match status" value="1"/>
</dbReference>
<dbReference type="Gene3D" id="3.90.400.10">
    <property type="entry name" value="Oligo-1,6-glucosidase, Domain 2"/>
    <property type="match status" value="1"/>
</dbReference>
<protein>
    <recommendedName>
        <fullName evidence="5">Glycosyl hydrolase family 13 catalytic domain-containing protein</fullName>
    </recommendedName>
</protein>
<evidence type="ECO:0000256" key="1">
    <source>
        <dbReference type="ARBA" id="ARBA00008061"/>
    </source>
</evidence>
<dbReference type="SMART" id="SM00642">
    <property type="entry name" value="Aamy"/>
    <property type="match status" value="1"/>
</dbReference>
<dbReference type="Proteomes" id="UP000233524">
    <property type="component" value="Unassembled WGS sequence"/>
</dbReference>
<dbReference type="CDD" id="cd11333">
    <property type="entry name" value="AmyAc_SI_OligoGlu_DGase"/>
    <property type="match status" value="1"/>
</dbReference>
<sequence>MTAEDIKVPAKTGSEWWKEGTVYQIFPQSFKDSNGDGVGDLGGIIEKLDYLQSIGVDVIWLSPMYDGPQIDTGYDISNYQDIYPPFGSLEDMDRLIDECHKRKMRVMLDLVISHTSSKHPWFLESKSSKDNPKRGWYFWKPANYDDDGNRLPPNNWKSVFGEDSAWKWDEETEEYYLHLFTEGQPDLNWDNEDMRKAIIDEAIVYWVDRGVDAFRIDAANMLSKPEGLPDAPVVFNDWPWQNPTALTCNGPNIHKYLLEIGKKLRELNIISAGELPFTCEKDHVLEYLSGDKKQLDMAFMFEVVGTGMGPGRKYEVTPKDFSLSQWKGAWSQIQHVMNGTDAWVAVFLESHDQARSISRYADDSPEFRVPSGILLAMLQATMSGTLYLYQGQEIGMLSVPDDFPLEKMKDVESNYYYDFVKETQGDDQEALDRAAAAVRYLSRFNARMPIPWDGNEPYFGFSDKDPVSPFHPLNKEINVASQLNDEGSILAFWKRMIKLRKDNANTFVYGDYTPIRPDHEHLFIYTKQSGDDRILVVMNFSTEHIEWYYEVKEVTEEPEKLELIVSTTDELNGGTMGPFEGRVFRVPGEKNEG</sequence>
<dbReference type="GO" id="GO:0005987">
    <property type="term" value="P:sucrose catabolic process"/>
    <property type="evidence" value="ECO:0007669"/>
    <property type="project" value="TreeGrafter"/>
</dbReference>
<dbReference type="Gene3D" id="2.60.40.1180">
    <property type="entry name" value="Golgi alpha-mannosidase II"/>
    <property type="match status" value="1"/>
</dbReference>
<keyword evidence="4" id="KW-0462">Maltose metabolism</keyword>
<dbReference type="SUPFAM" id="SSF51011">
    <property type="entry name" value="Glycosyl hydrolase domain"/>
    <property type="match status" value="1"/>
</dbReference>
<evidence type="ECO:0000313" key="6">
    <source>
        <dbReference type="EMBL" id="PKS04914.1"/>
    </source>
</evidence>
<dbReference type="InterPro" id="IPR045857">
    <property type="entry name" value="O16G_dom_2"/>
</dbReference>
<dbReference type="GO" id="GO:0000025">
    <property type="term" value="P:maltose catabolic process"/>
    <property type="evidence" value="ECO:0007669"/>
    <property type="project" value="TreeGrafter"/>
</dbReference>
<dbReference type="GO" id="GO:0004556">
    <property type="term" value="F:alpha-amylase activity"/>
    <property type="evidence" value="ECO:0007669"/>
    <property type="project" value="TreeGrafter"/>
</dbReference>
<organism evidence="6 7">
    <name type="scientific">Lomentospora prolificans</name>
    <dbReference type="NCBI Taxonomy" id="41688"/>
    <lineage>
        <taxon>Eukaryota</taxon>
        <taxon>Fungi</taxon>
        <taxon>Dikarya</taxon>
        <taxon>Ascomycota</taxon>
        <taxon>Pezizomycotina</taxon>
        <taxon>Sordariomycetes</taxon>
        <taxon>Hypocreomycetidae</taxon>
        <taxon>Microascales</taxon>
        <taxon>Microascaceae</taxon>
        <taxon>Lomentospora</taxon>
    </lineage>
</organism>
<dbReference type="Gene3D" id="3.20.20.80">
    <property type="entry name" value="Glycosidases"/>
    <property type="match status" value="1"/>
</dbReference>
<dbReference type="AlphaFoldDB" id="A0A2N3MXL7"/>
<dbReference type="InParanoid" id="A0A2N3MXL7"/>
<comment type="similarity">
    <text evidence="1">Belongs to the glycosyl hydrolase 13 family.</text>
</comment>
<proteinExistence type="inferred from homology"/>